<feature type="transmembrane region" description="Helical" evidence="6">
    <location>
        <begin position="324"/>
        <end position="350"/>
    </location>
</feature>
<feature type="transmembrane region" description="Helical" evidence="6">
    <location>
        <begin position="63"/>
        <end position="89"/>
    </location>
</feature>
<feature type="transmembrane region" description="Helical" evidence="6">
    <location>
        <begin position="169"/>
        <end position="190"/>
    </location>
</feature>
<keyword evidence="4 6" id="KW-1133">Transmembrane helix</keyword>
<dbReference type="PANTHER" id="PTHR21716">
    <property type="entry name" value="TRANSMEMBRANE PROTEIN"/>
    <property type="match status" value="1"/>
</dbReference>
<sequence length="369" mass="41861">MDRNDSSYTLKKLILLSMMILSFLSFSFVSVVYFYPFILAFLFSLLFLPVVNFLETHWNWNRAFATLFVIGSFIFVLLTIVTFIIAELVHGLSYLMKVLPAYIDEILATTKTFLNSTIFPFIHTMAQFTSGLGKQANMNFDQTTDQLLSQAGLQVGNALQFILNNLRNFFLAIPHAMTMILFSLLASFFVTKDWPQIISWLDKHTPKRLFQFTNRIFLEWKSAVGHYLVAQLTLVSITGVIVFIGLLVLNVDYAFTTSLLIAAVDILPYIGTGIVFLPWIIYSFLNGSWFMTIGLAVLYSIVVLQRQISEPKIISHHIGTPTLIFLFTIFACYQFFGFAGVLFGPLVLIVTQSFVRAGVVDEIKTFLGR</sequence>
<evidence type="ECO:0000256" key="1">
    <source>
        <dbReference type="ARBA" id="ARBA00004141"/>
    </source>
</evidence>
<dbReference type="EMBL" id="PDOD01000002">
    <property type="protein sequence ID" value="PYZ93736.1"/>
    <property type="molecule type" value="Genomic_DNA"/>
</dbReference>
<feature type="transmembrane region" description="Helical" evidence="6">
    <location>
        <begin position="260"/>
        <end position="281"/>
    </location>
</feature>
<reference evidence="7 8" key="1">
    <citation type="submission" date="2017-10" db="EMBL/GenBank/DDBJ databases">
        <title>Bacillus sp. nov., a halophilic bacterium isolated from a Keqin Lake.</title>
        <authorList>
            <person name="Wang H."/>
        </authorList>
    </citation>
    <scope>NUCLEOTIDE SEQUENCE [LARGE SCALE GENOMIC DNA]</scope>
    <source>
        <strain evidence="7 8">KQ-12</strain>
    </source>
</reference>
<keyword evidence="5 6" id="KW-0472">Membrane</keyword>
<dbReference type="PANTHER" id="PTHR21716:SF68">
    <property type="entry name" value="TRANSPORT PROTEIN YTVI-RELATED"/>
    <property type="match status" value="1"/>
</dbReference>
<organism evidence="7 8">
    <name type="scientific">Salipaludibacillus keqinensis</name>
    <dbReference type="NCBI Taxonomy" id="2045207"/>
    <lineage>
        <taxon>Bacteria</taxon>
        <taxon>Bacillati</taxon>
        <taxon>Bacillota</taxon>
        <taxon>Bacilli</taxon>
        <taxon>Bacillales</taxon>
        <taxon>Bacillaceae</taxon>
    </lineage>
</organism>
<dbReference type="NCBIfam" id="TIGR02872">
    <property type="entry name" value="spore_ytvI"/>
    <property type="match status" value="1"/>
</dbReference>
<proteinExistence type="inferred from homology"/>
<comment type="similarity">
    <text evidence="2">Belongs to the autoinducer-2 exporter (AI-2E) (TC 2.A.86) family.</text>
</comment>
<evidence type="ECO:0000256" key="3">
    <source>
        <dbReference type="ARBA" id="ARBA00022692"/>
    </source>
</evidence>
<gene>
    <name evidence="7" type="primary">ytvI</name>
    <name evidence="7" type="ORF">CR194_11315</name>
</gene>
<evidence type="ECO:0000256" key="4">
    <source>
        <dbReference type="ARBA" id="ARBA00022989"/>
    </source>
</evidence>
<keyword evidence="3 6" id="KW-0812">Transmembrane</keyword>
<protein>
    <submittedName>
        <fullName evidence="7">Sporulation integral membrane protein YtvI</fullName>
    </submittedName>
</protein>
<dbReference type="RefSeq" id="WP_110609768.1">
    <property type="nucleotide sequence ID" value="NZ_PDOD01000002.1"/>
</dbReference>
<dbReference type="GO" id="GO:0016020">
    <property type="term" value="C:membrane"/>
    <property type="evidence" value="ECO:0007669"/>
    <property type="project" value="UniProtKB-SubCell"/>
</dbReference>
<evidence type="ECO:0000256" key="6">
    <source>
        <dbReference type="SAM" id="Phobius"/>
    </source>
</evidence>
<dbReference type="InterPro" id="IPR002549">
    <property type="entry name" value="AI-2E-like"/>
</dbReference>
<accession>A0A323THU1</accession>
<dbReference type="Pfam" id="PF01594">
    <property type="entry name" value="AI-2E_transport"/>
    <property type="match status" value="1"/>
</dbReference>
<name>A0A323THU1_9BACI</name>
<dbReference type="InterPro" id="IPR014227">
    <property type="entry name" value="YtvI-like"/>
</dbReference>
<comment type="caution">
    <text evidence="7">The sequence shown here is derived from an EMBL/GenBank/DDBJ whole genome shotgun (WGS) entry which is preliminary data.</text>
</comment>
<evidence type="ECO:0000256" key="2">
    <source>
        <dbReference type="ARBA" id="ARBA00009773"/>
    </source>
</evidence>
<keyword evidence="8" id="KW-1185">Reference proteome</keyword>
<evidence type="ECO:0000256" key="5">
    <source>
        <dbReference type="ARBA" id="ARBA00023136"/>
    </source>
</evidence>
<dbReference type="GO" id="GO:0055085">
    <property type="term" value="P:transmembrane transport"/>
    <property type="evidence" value="ECO:0007669"/>
    <property type="project" value="TreeGrafter"/>
</dbReference>
<feature type="transmembrane region" description="Helical" evidence="6">
    <location>
        <begin position="12"/>
        <end position="43"/>
    </location>
</feature>
<evidence type="ECO:0000313" key="7">
    <source>
        <dbReference type="EMBL" id="PYZ93736.1"/>
    </source>
</evidence>
<evidence type="ECO:0000313" key="8">
    <source>
        <dbReference type="Proteomes" id="UP000248214"/>
    </source>
</evidence>
<dbReference type="AlphaFoldDB" id="A0A323THU1"/>
<feature type="transmembrane region" description="Helical" evidence="6">
    <location>
        <begin position="227"/>
        <end position="248"/>
    </location>
</feature>
<comment type="subcellular location">
    <subcellularLocation>
        <location evidence="1">Membrane</location>
        <topology evidence="1">Multi-pass membrane protein</topology>
    </subcellularLocation>
</comment>
<dbReference type="OrthoDB" id="9774361at2"/>
<feature type="transmembrane region" description="Helical" evidence="6">
    <location>
        <begin position="287"/>
        <end position="304"/>
    </location>
</feature>
<dbReference type="Proteomes" id="UP000248214">
    <property type="component" value="Unassembled WGS sequence"/>
</dbReference>